<dbReference type="Proteomes" id="UP000261284">
    <property type="component" value="Unassembled WGS sequence"/>
</dbReference>
<evidence type="ECO:0000313" key="3">
    <source>
        <dbReference type="EMBL" id="RFM25725.1"/>
    </source>
</evidence>
<protein>
    <recommendedName>
        <fullName evidence="5">DUF4595 domain-containing protein</fullName>
    </recommendedName>
</protein>
<feature type="signal peptide" evidence="2">
    <location>
        <begin position="1"/>
        <end position="18"/>
    </location>
</feature>
<feature type="region of interest" description="Disordered" evidence="1">
    <location>
        <begin position="21"/>
        <end position="44"/>
    </location>
</feature>
<evidence type="ECO:0000256" key="2">
    <source>
        <dbReference type="SAM" id="SignalP"/>
    </source>
</evidence>
<comment type="caution">
    <text evidence="3">The sequence shown here is derived from an EMBL/GenBank/DDBJ whole genome shotgun (WGS) entry which is preliminary data.</text>
</comment>
<feature type="chain" id="PRO_5017827565" description="DUF4595 domain-containing protein" evidence="2">
    <location>
        <begin position="19"/>
        <end position="275"/>
    </location>
</feature>
<dbReference type="RefSeq" id="WP_116849803.1">
    <property type="nucleotide sequence ID" value="NZ_QTJU01000016.1"/>
</dbReference>
<sequence>MKPFAWIVLLTLFLSACKKNNPPDPTTPSTAGPDTTAPAGTDSSKFNTLLKKEIIYNGSGGITNTDTFAYDKQGRVTAFTRIAPGGTNVFFTYTYDDAKHIAYRQNSGTADGVYVFDDKNRLHQYTITGIYVTSFTYNNDRPVLQAFQNTSFDTATRREQFSYNDNLITTVTRYTLSGKASAQQYFSYDTTVQLLPEGIFTENPGDQANTMGRNYVNGKTYAFKATSAAAVDTTSGIAGAASTPVNFTYEKNKEGFAITQYVNGVKFASFEYIKQ</sequence>
<gene>
    <name evidence="3" type="ORF">DXN05_23735</name>
</gene>
<name>A0A3E1NCI9_9BACT</name>
<feature type="compositionally biased region" description="Low complexity" evidence="1">
    <location>
        <begin position="27"/>
        <end position="42"/>
    </location>
</feature>
<dbReference type="PROSITE" id="PS51257">
    <property type="entry name" value="PROKAR_LIPOPROTEIN"/>
    <property type="match status" value="1"/>
</dbReference>
<dbReference type="OrthoDB" id="6225685at2"/>
<proteinExistence type="predicted"/>
<reference evidence="3 4" key="1">
    <citation type="submission" date="2018-08" db="EMBL/GenBank/DDBJ databases">
        <title>Chitinophagaceae sp. K23C18032701, a novel bacterium isolated from forest soil.</title>
        <authorList>
            <person name="Wang C."/>
        </authorList>
    </citation>
    <scope>NUCLEOTIDE SEQUENCE [LARGE SCALE GENOMIC DNA]</scope>
    <source>
        <strain evidence="3 4">K23C18032701</strain>
    </source>
</reference>
<dbReference type="EMBL" id="QTJU01000016">
    <property type="protein sequence ID" value="RFM25725.1"/>
    <property type="molecule type" value="Genomic_DNA"/>
</dbReference>
<accession>A0A3E1NCI9</accession>
<keyword evidence="2" id="KW-0732">Signal</keyword>
<organism evidence="3 4">
    <name type="scientific">Deminuibacter soli</name>
    <dbReference type="NCBI Taxonomy" id="2291815"/>
    <lineage>
        <taxon>Bacteria</taxon>
        <taxon>Pseudomonadati</taxon>
        <taxon>Bacteroidota</taxon>
        <taxon>Chitinophagia</taxon>
        <taxon>Chitinophagales</taxon>
        <taxon>Chitinophagaceae</taxon>
        <taxon>Deminuibacter</taxon>
    </lineage>
</organism>
<evidence type="ECO:0000256" key="1">
    <source>
        <dbReference type="SAM" id="MobiDB-lite"/>
    </source>
</evidence>
<evidence type="ECO:0000313" key="4">
    <source>
        <dbReference type="Proteomes" id="UP000261284"/>
    </source>
</evidence>
<dbReference type="AlphaFoldDB" id="A0A3E1NCI9"/>
<keyword evidence="4" id="KW-1185">Reference proteome</keyword>
<evidence type="ECO:0008006" key="5">
    <source>
        <dbReference type="Google" id="ProtNLM"/>
    </source>
</evidence>